<feature type="region of interest" description="Disordered" evidence="1">
    <location>
        <begin position="232"/>
        <end position="266"/>
    </location>
</feature>
<dbReference type="Proteomes" id="UP000182108">
    <property type="component" value="Unassembled WGS sequence"/>
</dbReference>
<evidence type="ECO:0000256" key="1">
    <source>
        <dbReference type="SAM" id="MobiDB-lite"/>
    </source>
</evidence>
<sequence>MDNTTVLLWFALFGNLVQAYYAAKFGFRAIRSFLRREILPGLRNLAVACAIAALAAVFPLSLISGNWDIGRFALVICLITPLILAWKPLRRTIPRRPIIIAYLCFAFSAMLLISEENIPKEVILPIIGVGFLFLITNSNAISESKRSSIYLLGGFAFFWYLGFFKFFPESGSILEALILGLAVPLVFIGLLFGGGFLLLWARDAAEDRIRWMTRVRFDEIERLRSEYGYHRYSQSKADGSPWPGKQDKTSVTTDKATRRRRTRDGH</sequence>
<dbReference type="RefSeq" id="WP_055424347.1">
    <property type="nucleotide sequence ID" value="NZ_CYHH01000021.1"/>
</dbReference>
<accession>A0A0K6IXS5</accession>
<reference evidence="3" key="1">
    <citation type="submission" date="2015-08" db="EMBL/GenBank/DDBJ databases">
        <authorList>
            <person name="Babu N.S."/>
            <person name="Beckwith C.J."/>
            <person name="Beseler K.G."/>
            <person name="Brison A."/>
            <person name="Carone J.V."/>
            <person name="Caskin T.P."/>
            <person name="Diamond M."/>
            <person name="Durham M.E."/>
            <person name="Foxe J.M."/>
            <person name="Go M."/>
            <person name="Henderson B.A."/>
            <person name="Jones I.B."/>
            <person name="McGettigan J.A."/>
            <person name="Micheletti S.J."/>
            <person name="Nasrallah M.E."/>
            <person name="Ortiz D."/>
            <person name="Piller C.R."/>
            <person name="Privatt S.R."/>
            <person name="Schneider S.L."/>
            <person name="Sharp S."/>
            <person name="Smith T.C."/>
            <person name="Stanton J.D."/>
            <person name="Ullery H.E."/>
            <person name="Wilson R.J."/>
            <person name="Serrano M.G."/>
            <person name="Buck G."/>
            <person name="Lee V."/>
            <person name="Wang Y."/>
            <person name="Carvalho R."/>
            <person name="Voegtly L."/>
            <person name="Shi R."/>
            <person name="Duckworth R."/>
            <person name="Johnson A."/>
            <person name="Loviza R."/>
            <person name="Walstead R."/>
            <person name="Shah Z."/>
            <person name="Kiflezghi M."/>
            <person name="Wade K."/>
            <person name="Ball S.L."/>
            <person name="Bradley K.W."/>
            <person name="Asai D.J."/>
            <person name="Bowman C.A."/>
            <person name="Russell D.A."/>
            <person name="Pope W.H."/>
            <person name="Jacobs-Sera D."/>
            <person name="Hendrix R.W."/>
            <person name="Hatfull G.F."/>
        </authorList>
    </citation>
    <scope>NUCLEOTIDE SEQUENCE [LARGE SCALE GENOMIC DNA]</scope>
    <source>
        <strain evidence="3">JCM 19170</strain>
    </source>
</reference>
<proteinExistence type="predicted"/>
<feature type="compositionally biased region" description="Basic residues" evidence="1">
    <location>
        <begin position="257"/>
        <end position="266"/>
    </location>
</feature>
<evidence type="ECO:0000313" key="2">
    <source>
        <dbReference type="EMBL" id="CUB08112.1"/>
    </source>
</evidence>
<evidence type="ECO:0000313" key="3">
    <source>
        <dbReference type="Proteomes" id="UP000182108"/>
    </source>
</evidence>
<keyword evidence="3" id="KW-1185">Reference proteome</keyword>
<gene>
    <name evidence="2" type="ORF">Ga0061068_12119</name>
</gene>
<name>A0A0K6IXS5_9PROT</name>
<organism evidence="2 3">
    <name type="scientific">Tepidiphilus thermophilus</name>
    <dbReference type="NCBI Taxonomy" id="876478"/>
    <lineage>
        <taxon>Bacteria</taxon>
        <taxon>Pseudomonadati</taxon>
        <taxon>Pseudomonadota</taxon>
        <taxon>Hydrogenophilia</taxon>
        <taxon>Hydrogenophilales</taxon>
        <taxon>Hydrogenophilaceae</taxon>
        <taxon>Tepidiphilus</taxon>
    </lineage>
</organism>
<dbReference type="EMBL" id="CYHH01000021">
    <property type="protein sequence ID" value="CUB08112.1"/>
    <property type="molecule type" value="Genomic_DNA"/>
</dbReference>
<dbReference type="AlphaFoldDB" id="A0A0K6IXS5"/>
<protein>
    <submittedName>
        <fullName evidence="2">Uncharacterized protein</fullName>
    </submittedName>
</protein>